<dbReference type="EMBL" id="JANHOG010001027">
    <property type="protein sequence ID" value="KAJ3546342.1"/>
    <property type="molecule type" value="Genomic_DNA"/>
</dbReference>
<protein>
    <submittedName>
        <fullName evidence="1">Uncharacterized protein</fullName>
    </submittedName>
</protein>
<proteinExistence type="predicted"/>
<reference evidence="1" key="1">
    <citation type="submission" date="2022-07" db="EMBL/GenBank/DDBJ databases">
        <title>Genome Sequence of Phlebia brevispora.</title>
        <authorList>
            <person name="Buettner E."/>
        </authorList>
    </citation>
    <scope>NUCLEOTIDE SEQUENCE</scope>
    <source>
        <strain evidence="1">MPL23</strain>
    </source>
</reference>
<dbReference type="Proteomes" id="UP001148662">
    <property type="component" value="Unassembled WGS sequence"/>
</dbReference>
<gene>
    <name evidence="1" type="ORF">NM688_g5528</name>
</gene>
<accession>A0ACC1SU76</accession>
<evidence type="ECO:0000313" key="1">
    <source>
        <dbReference type="EMBL" id="KAJ3546342.1"/>
    </source>
</evidence>
<comment type="caution">
    <text evidence="1">The sequence shown here is derived from an EMBL/GenBank/DDBJ whole genome shotgun (WGS) entry which is preliminary data.</text>
</comment>
<evidence type="ECO:0000313" key="2">
    <source>
        <dbReference type="Proteomes" id="UP001148662"/>
    </source>
</evidence>
<sequence length="455" mass="50345">MLSKFEERKASFKVPPASSREGALSQEARRKKALEEQKRRRAERFDSTRQLDLFADLNLGSSDDEDDKAHEPVREGVAQYASLLSNTSPVDSASFSPTPSSGVHPTLAGSNEQAPTDEISVPTSFGKKKGRNKRKSKATKPQSQPKKPSKWADKCMYAELLEMSEDTEMSELDTTHGDGIPGDIETSWVAVTPVPVGKRCLAITHAASGIAGIVPNTTLRSRVLGKSLMPPFPSSLPPHTILDCILDDNWRDNGILHVLDVLKWKGQDIADCETPFRFWWRDTRIAELPVLPPPNALPNLNVQPSSSSKYRFQYPVTVVPIPHHINLSLSQIADELIPLTRSIRHIPISIPLQQDTGVMDLDGISSSTAVRLHREMAPVQSDGMLLYMAHASYEPGTSPLSTWIPVRAYAEDRSDKAKQNATMNNVPVDGPLDVFERLIRCRLATSWSDTSMELL</sequence>
<keyword evidence="2" id="KW-1185">Reference proteome</keyword>
<name>A0ACC1SU76_9APHY</name>
<organism evidence="1 2">
    <name type="scientific">Phlebia brevispora</name>
    <dbReference type="NCBI Taxonomy" id="194682"/>
    <lineage>
        <taxon>Eukaryota</taxon>
        <taxon>Fungi</taxon>
        <taxon>Dikarya</taxon>
        <taxon>Basidiomycota</taxon>
        <taxon>Agaricomycotina</taxon>
        <taxon>Agaricomycetes</taxon>
        <taxon>Polyporales</taxon>
        <taxon>Meruliaceae</taxon>
        <taxon>Phlebia</taxon>
    </lineage>
</organism>